<feature type="region of interest" description="Disordered" evidence="2">
    <location>
        <begin position="21"/>
        <end position="47"/>
    </location>
</feature>
<evidence type="ECO:0000256" key="2">
    <source>
        <dbReference type="SAM" id="MobiDB-lite"/>
    </source>
</evidence>
<feature type="compositionally biased region" description="Basic and acidic residues" evidence="2">
    <location>
        <begin position="243"/>
        <end position="272"/>
    </location>
</feature>
<organism evidence="3 4">
    <name type="scientific">Caenorhabditis briggsae</name>
    <dbReference type="NCBI Taxonomy" id="6238"/>
    <lineage>
        <taxon>Eukaryota</taxon>
        <taxon>Metazoa</taxon>
        <taxon>Ecdysozoa</taxon>
        <taxon>Nematoda</taxon>
        <taxon>Chromadorea</taxon>
        <taxon>Rhabditida</taxon>
        <taxon>Rhabditina</taxon>
        <taxon>Rhabditomorpha</taxon>
        <taxon>Rhabditoidea</taxon>
        <taxon>Rhabditidae</taxon>
        <taxon>Peloderinae</taxon>
        <taxon>Caenorhabditis</taxon>
    </lineage>
</organism>
<feature type="compositionally biased region" description="Acidic residues" evidence="2">
    <location>
        <begin position="770"/>
        <end position="796"/>
    </location>
</feature>
<evidence type="ECO:0000256" key="1">
    <source>
        <dbReference type="SAM" id="Coils"/>
    </source>
</evidence>
<accession>A0AAE9E366</accession>
<feature type="region of interest" description="Disordered" evidence="2">
    <location>
        <begin position="400"/>
        <end position="447"/>
    </location>
</feature>
<evidence type="ECO:0000313" key="3">
    <source>
        <dbReference type="EMBL" id="UMM12638.1"/>
    </source>
</evidence>
<feature type="compositionally biased region" description="Low complexity" evidence="2">
    <location>
        <begin position="403"/>
        <end position="419"/>
    </location>
</feature>
<dbReference type="EMBL" id="CP092620">
    <property type="protein sequence ID" value="UMM12638.1"/>
    <property type="molecule type" value="Genomic_DNA"/>
</dbReference>
<protein>
    <submittedName>
        <fullName evidence="3">Uncharacterized protein</fullName>
    </submittedName>
</protein>
<feature type="compositionally biased region" description="Basic and acidic residues" evidence="2">
    <location>
        <begin position="1006"/>
        <end position="1025"/>
    </location>
</feature>
<feature type="compositionally biased region" description="Basic and acidic residues" evidence="2">
    <location>
        <begin position="951"/>
        <end position="998"/>
    </location>
</feature>
<keyword evidence="4" id="KW-1185">Reference proteome</keyword>
<feature type="compositionally biased region" description="Basic and acidic residues" evidence="2">
    <location>
        <begin position="754"/>
        <end position="763"/>
    </location>
</feature>
<evidence type="ECO:0000313" key="4">
    <source>
        <dbReference type="Proteomes" id="UP000829354"/>
    </source>
</evidence>
<feature type="compositionally biased region" description="Acidic residues" evidence="2">
    <location>
        <begin position="860"/>
        <end position="870"/>
    </location>
</feature>
<feature type="compositionally biased region" description="Polar residues" evidence="2">
    <location>
        <begin position="920"/>
        <end position="929"/>
    </location>
</feature>
<feature type="region of interest" description="Disordered" evidence="2">
    <location>
        <begin position="687"/>
        <end position="1032"/>
    </location>
</feature>
<gene>
    <name evidence="3" type="ORF">L5515_001314</name>
</gene>
<keyword evidence="1" id="KW-0175">Coiled coil</keyword>
<feature type="region of interest" description="Disordered" evidence="2">
    <location>
        <begin position="170"/>
        <end position="364"/>
    </location>
</feature>
<feature type="compositionally biased region" description="Polar residues" evidence="2">
    <location>
        <begin position="21"/>
        <end position="33"/>
    </location>
</feature>
<feature type="compositionally biased region" description="Basic and acidic residues" evidence="2">
    <location>
        <begin position="286"/>
        <end position="300"/>
    </location>
</feature>
<name>A0AAE9E366_CAEBR</name>
<proteinExistence type="predicted"/>
<dbReference type="AlphaFoldDB" id="A0AAE9E366"/>
<dbReference type="Proteomes" id="UP000829354">
    <property type="component" value="Chromosome I"/>
</dbReference>
<reference evidence="3 4" key="1">
    <citation type="submission" date="2022-04" db="EMBL/GenBank/DDBJ databases">
        <title>Chromosome-level reference genomes for two strains of Caenorhabditis briggsae: an improved platform for comparative genomics.</title>
        <authorList>
            <person name="Stevens L."/>
            <person name="Andersen E."/>
        </authorList>
    </citation>
    <scope>NUCLEOTIDE SEQUENCE [LARGE SCALE GENOMIC DNA]</scope>
    <source>
        <strain evidence="3">VX34</strain>
        <tissue evidence="3">Whole-organism</tissue>
    </source>
</reference>
<feature type="compositionally biased region" description="Basic and acidic residues" evidence="2">
    <location>
        <begin position="171"/>
        <end position="235"/>
    </location>
</feature>
<feature type="compositionally biased region" description="Acidic residues" evidence="2">
    <location>
        <begin position="931"/>
        <end position="945"/>
    </location>
</feature>
<feature type="compositionally biased region" description="Polar residues" evidence="2">
    <location>
        <begin position="706"/>
        <end position="716"/>
    </location>
</feature>
<feature type="compositionally biased region" description="Basic and acidic residues" evidence="2">
    <location>
        <begin position="727"/>
        <end position="744"/>
    </location>
</feature>
<feature type="compositionally biased region" description="Low complexity" evidence="2">
    <location>
        <begin position="531"/>
        <end position="544"/>
    </location>
</feature>
<sequence>MNSEEDDLYALALGEEYIPTGASTSMMNAPSHSQPEKRTTPEPSSTDAHVHAALFRKLLTGARSQIKKLTDKNTELQKKLQNAIESSGVVICPNCTHHFKDRQCPLRPRAMKKMRARSTVELEFNNLEDMETWLYLNQLETNNDGMPTVMPVKKPLVAEPSLKDVGSLIHGHFENKKKQGTERKSENLRRKERENNERRSNDKHANDSNDRKNDRTRKDKDYEERKRRNSKEASQKSHSRISKSSERKSNTADDRKPSHSHRTSERTVERPENHKRKRSTGDAEVPDSKIRKKALEDRLRFPSQTVDSPNAFDSIKERSRLSNKTSPNRENASSEKTTSSRKPIVWDTSKSAAKKNESNTIESRSSLPFEFKVKSADKNASVCSIPSKAVDQIALTLKAATKSSAPTSNTSESSTSNGTIPEQKYKFVPTSKKRLSSAPDQKENEQIVADPKMSSIQKTDPELVPILKNEVSIKSDTKPVQETSSWKLIPVKQTAAVRDHIAMRAHERQIAQLKWSGNMIVLPTVSKNDCSSSAQSIETTSSESGNSKQNAREALKNYGLSAEGIAMLQKWKKTEKPIESSETKIEEFVEKTKCDSTTNQSDISIKTVQARNLADIPIVSNDFDEPDNRKNTTEDDDGLDEFFPDLAKTRQRVPSATNAEFACRPCSTGSFSSMVDREEVELQHLIRQDSAVPPNGDFLMNAEGPSHNQTLTQQNTENSKEEEEEDGNSKIDESSQNSDWKEFCLEDLEEELDDTMREQRLSEMDYLENSLEESDEEKEGWLDLEQENLTDDEESSEIPQSNLHDNVDEVPGESEHRCSDSNALEMKSEFRLSDDEDTQSPLTSTPRRESAPFVFVDVGVPDEVEQDDVDEPRRPRDDSFIDELDWNYGMDDEDDGDSKKSDEDEGAETLMQGEGVGETTDATENQGNGDQIEEGEISEEEEEIEQNVPVKETKKPMRERIKYVREEAVPERQEKRRSPDRKYRDSRHQSRPERERSRRSPRRRRSSDENRERSKKRDERPDTHRSLLKRRN</sequence>
<feature type="region of interest" description="Disordered" evidence="2">
    <location>
        <begin position="530"/>
        <end position="550"/>
    </location>
</feature>
<feature type="compositionally biased region" description="Acidic residues" evidence="2">
    <location>
        <begin position="880"/>
        <end position="896"/>
    </location>
</feature>
<feature type="region of interest" description="Disordered" evidence="2">
    <location>
        <begin position="619"/>
        <end position="640"/>
    </location>
</feature>
<feature type="coiled-coil region" evidence="1">
    <location>
        <begin position="59"/>
        <end position="86"/>
    </location>
</feature>
<feature type="compositionally biased region" description="Polar residues" evidence="2">
    <location>
        <begin position="322"/>
        <end position="341"/>
    </location>
</feature>